<proteinExistence type="predicted"/>
<keyword evidence="3" id="KW-1185">Reference proteome</keyword>
<evidence type="ECO:0000313" key="3">
    <source>
        <dbReference type="Proteomes" id="UP000030645"/>
    </source>
</evidence>
<dbReference type="Proteomes" id="UP000030645">
    <property type="component" value="Unassembled WGS sequence"/>
</dbReference>
<dbReference type="EMBL" id="KE343439">
    <property type="protein sequence ID" value="EXB29450.1"/>
    <property type="molecule type" value="Genomic_DNA"/>
</dbReference>
<keyword evidence="1" id="KW-1133">Transmembrane helix</keyword>
<dbReference type="eggNOG" id="ENOG502RXFQ">
    <property type="taxonomic scope" value="Eukaryota"/>
</dbReference>
<accession>W9QDS2</accession>
<name>W9QDS2_9ROSA</name>
<dbReference type="OrthoDB" id="1911818at2759"/>
<evidence type="ECO:0000313" key="2">
    <source>
        <dbReference type="EMBL" id="EXB29450.1"/>
    </source>
</evidence>
<feature type="transmembrane region" description="Helical" evidence="1">
    <location>
        <begin position="224"/>
        <end position="244"/>
    </location>
</feature>
<keyword evidence="1" id="KW-0472">Membrane</keyword>
<gene>
    <name evidence="2" type="ORF">L484_022121</name>
</gene>
<organism evidence="2 3">
    <name type="scientific">Morus notabilis</name>
    <dbReference type="NCBI Taxonomy" id="981085"/>
    <lineage>
        <taxon>Eukaryota</taxon>
        <taxon>Viridiplantae</taxon>
        <taxon>Streptophyta</taxon>
        <taxon>Embryophyta</taxon>
        <taxon>Tracheophyta</taxon>
        <taxon>Spermatophyta</taxon>
        <taxon>Magnoliopsida</taxon>
        <taxon>eudicotyledons</taxon>
        <taxon>Gunneridae</taxon>
        <taxon>Pentapetalae</taxon>
        <taxon>rosids</taxon>
        <taxon>fabids</taxon>
        <taxon>Rosales</taxon>
        <taxon>Moraceae</taxon>
        <taxon>Moreae</taxon>
        <taxon>Morus</taxon>
    </lineage>
</organism>
<keyword evidence="1" id="KW-0812">Transmembrane</keyword>
<dbReference type="AlphaFoldDB" id="W9QDS2"/>
<reference evidence="3" key="1">
    <citation type="submission" date="2013-01" db="EMBL/GenBank/DDBJ databases">
        <title>Draft Genome Sequence of a Mulberry Tree, Morus notabilis C.K. Schneid.</title>
        <authorList>
            <person name="He N."/>
            <person name="Zhao S."/>
        </authorList>
    </citation>
    <scope>NUCLEOTIDE SEQUENCE</scope>
</reference>
<dbReference type="PANTHER" id="PTHR34064">
    <property type="entry name" value="OS04G0672300 PROTEIN"/>
    <property type="match status" value="1"/>
</dbReference>
<dbReference type="PANTHER" id="PTHR34064:SF5">
    <property type="entry name" value="PROTEIN, PUTATIVE-RELATED"/>
    <property type="match status" value="1"/>
</dbReference>
<protein>
    <submittedName>
        <fullName evidence="2">Uncharacterized protein</fullName>
    </submittedName>
</protein>
<sequence>MAAKPYEEGKPFVQGIVDESCNLLVNYSGVKIVKPSFDEVKHQCSQDVLPILVEEASLPKSLKYPKENSHTQDVYSISVLPQESNNLQCASQLAFLRILEVPNPPIDQVCMDAELNCQNCIDFQMTSADTYSSCVVDIDMERESLQVPESNEKTVEILKTESAPIHLQKALRRQASINVGEKLIQLLVNYGTTSPRDKTDRVHEVTNNHWRRYKRATSFDSRKIVLLFSILSSVGTLVLIYLTLKVRQQIADGIIHV</sequence>
<dbReference type="KEGG" id="mnt:21404944"/>
<evidence type="ECO:0000256" key="1">
    <source>
        <dbReference type="SAM" id="Phobius"/>
    </source>
</evidence>